<evidence type="ECO:0000256" key="2">
    <source>
        <dbReference type="ARBA" id="ARBA00035110"/>
    </source>
</evidence>
<dbReference type="EMBL" id="KF616862">
    <property type="protein sequence ID" value="AID50429.1"/>
    <property type="molecule type" value="Genomic_RNA"/>
</dbReference>
<keyword evidence="1" id="KW-1160">Virus entry into host cell</keyword>
<accession>A0A068EML8</accession>
<keyword evidence="1" id="KW-1175">Viral attachment to host cell pilus</keyword>
<evidence type="ECO:0000313" key="3">
    <source>
        <dbReference type="EMBL" id="AID50429.1"/>
    </source>
</evidence>
<keyword evidence="1" id="KW-0946">Virion</keyword>
<keyword evidence="1" id="KW-1161">Viral attachment to host cell</keyword>
<comment type="similarity">
    <text evidence="2">Belongs to the Leviviricetes maturation protein family.</text>
</comment>
<organism evidence="3">
    <name type="scientific">Marine phage EC</name>
    <dbReference type="NCBI Taxonomy" id="1414769"/>
    <lineage>
        <taxon>Viruses</taxon>
        <taxon>environmental samples</taxon>
    </lineage>
</organism>
<dbReference type="InterPro" id="IPR005563">
    <property type="entry name" value="A_protein"/>
</dbReference>
<protein>
    <submittedName>
        <fullName evidence="3">Maturation/attachment protein</fullName>
    </submittedName>
</protein>
<sequence>MRRRTAVANPTDGSYSTYGASVSSVESFSSINGPYSSKTSNKVVASTYSWSRYSQRTPGYGGILRYGLPMNKYSFACTDIVNWNGMKQVIWPQQGHILRQVNVQSGVYANFNDYPSHVPDNIVSAMKNEVTAKVLGRLKDQKANHLENAATYKQNVGMIVNAVTRIGQAMNSLRHGDIAGAARRLGVQPRNFTGFNRQFARDQSKAVANGWLELQYGWLPLCSDIYETVELMHKRLQKKTPLQRVSAGSSKSFTTVSQSSATDGDTVMTNEAKAEVKVILYYSTPNENLKSLVQLGITNPVSLAWELVPWSFVVDWFLPIGSFISNLDAGLGAKFRKGCKTTALVSKLTATKTAHGKQSGGFTYNTDLKAFAKRVAINRIDLAGFPLPTLPQFKDPLSAMHLANATALLVQQMKRPNRPNGNPNNMGASF</sequence>
<name>A0A068EML8_9VIRU</name>
<proteinExistence type="inferred from homology"/>
<dbReference type="GO" id="GO:0039666">
    <property type="term" value="P:virion attachment to host cell pilus"/>
    <property type="evidence" value="ECO:0007669"/>
    <property type="project" value="UniProtKB-KW"/>
</dbReference>
<evidence type="ECO:0000256" key="1">
    <source>
        <dbReference type="ARBA" id="ARBA00023104"/>
    </source>
</evidence>
<reference evidence="3" key="1">
    <citation type="journal article" date="2015" name="Genome Announc.">
        <title>Draft Genome Sequences of Leviviridae RNA Phages EC and MB Recovered from San Francisco Wastewater.</title>
        <authorList>
            <person name="Greninger A.L."/>
            <person name="DeRisi J.L."/>
        </authorList>
    </citation>
    <scope>NUCLEOTIDE SEQUENCE</scope>
</reference>
<dbReference type="Pfam" id="PF03863">
    <property type="entry name" value="Phage_mat-A"/>
    <property type="match status" value="1"/>
</dbReference>
<keyword evidence="1" id="KW-0945">Host-virus interaction</keyword>